<evidence type="ECO:0000256" key="1">
    <source>
        <dbReference type="SAM" id="MobiDB-lite"/>
    </source>
</evidence>
<protein>
    <submittedName>
        <fullName evidence="2">Uncharacterized protein</fullName>
    </submittedName>
</protein>
<reference evidence="2" key="1">
    <citation type="submission" date="2015-11" db="EMBL/GenBank/DDBJ databases">
        <title>De novo transcriptome assembly of four potential Pierce s Disease insect vectors from Arizona vineyards.</title>
        <authorList>
            <person name="Tassone E.E."/>
        </authorList>
    </citation>
    <scope>NUCLEOTIDE SEQUENCE</scope>
</reference>
<name>A0A1B6F0F7_9HEMI</name>
<dbReference type="EMBL" id="GECZ01026426">
    <property type="protein sequence ID" value="JAS43343.1"/>
    <property type="molecule type" value="Transcribed_RNA"/>
</dbReference>
<accession>A0A1B6F0F7</accession>
<feature type="region of interest" description="Disordered" evidence="1">
    <location>
        <begin position="696"/>
        <end position="723"/>
    </location>
</feature>
<proteinExistence type="predicted"/>
<evidence type="ECO:0000313" key="2">
    <source>
        <dbReference type="EMBL" id="JAS43343.1"/>
    </source>
</evidence>
<feature type="region of interest" description="Disordered" evidence="1">
    <location>
        <begin position="613"/>
        <end position="637"/>
    </location>
</feature>
<feature type="compositionally biased region" description="Basic and acidic residues" evidence="1">
    <location>
        <begin position="624"/>
        <end position="634"/>
    </location>
</feature>
<organism evidence="2">
    <name type="scientific">Cuerna arida</name>
    <dbReference type="NCBI Taxonomy" id="1464854"/>
    <lineage>
        <taxon>Eukaryota</taxon>
        <taxon>Metazoa</taxon>
        <taxon>Ecdysozoa</taxon>
        <taxon>Arthropoda</taxon>
        <taxon>Hexapoda</taxon>
        <taxon>Insecta</taxon>
        <taxon>Pterygota</taxon>
        <taxon>Neoptera</taxon>
        <taxon>Paraneoptera</taxon>
        <taxon>Hemiptera</taxon>
        <taxon>Auchenorrhyncha</taxon>
        <taxon>Membracoidea</taxon>
        <taxon>Cicadellidae</taxon>
        <taxon>Cicadellinae</taxon>
        <taxon>Proconiini</taxon>
        <taxon>Cuerna</taxon>
    </lineage>
</organism>
<feature type="region of interest" description="Disordered" evidence="1">
    <location>
        <begin position="654"/>
        <end position="678"/>
    </location>
</feature>
<sequence length="832" mass="94289">GDSENSTNEINSKEENSKQNNSAISLNEINYLNYLKAVASSSSLSIKSENNIHIDNQNCYCDTNVDKINETEGNIKVQSNQGIYLNQEKRKAYEEQLFCDKIKSKESKNSIKPPVEKSSSEFKRYMKPTRILSQTFLIERNSIETLKTNQNKSPIHSKTSKYCLNSETCETITTNFPKQINKLIDGYGQFKLGKNDPVSSKEIKLEKQQKLSFVKNKHSSAGFKDPKDLSKCENITRNQNNLNPSLRSNRRGLIQEPLFRDLESKVSVEKLNSIVHHYEKGDNIKIQAQPENTNGISQQKHKVLGATYNVETMTSGQSNNNETTSPSLPITKLLPSTVSVQTDWSLVGITIEHFLSEVNTKAPNEVLKISVSTQTEDLVERTELLHKKVESLSGMCLKMKNEKLISKNTNSNLDESFKQLISKSGKPSTVKETVTGVTMFSEPVTVTIDTAEFVMTVEKENEVRVDYTKLSVPPITGVEHSKGITDDVCQNCLNQHKDKKDLLPRVMEDFHNCSIPCFYPLLEETVLFKLADNAKTYQDFVSNKIPVLPKKSSFLSQTHDFGPYSKPNNTYSSNHYLSKDLSLTKLKSTKNPSFCKELGDTLSVERSVLNSKTSFDKYPGSKNKSCDNTKDPEIKPQQLDCLINRDQDQEEKLNDYSKTSFDKYPGSKNKSCDNTKDPEIKPKQLDCLINRDQDQEEKLNDYSKTSFDKYPGSKNKSCDNTKDPEIKPKQLDCLINRDQDQEERLNDKKVNNGLKYNTIGTFKRIPCLKDSAASKSMSSLTYKTSEFLSSSHKAEKYMDSYWSGFECGDVEKDLNYVMPFTSGHYTSSGNHK</sequence>
<gene>
    <name evidence="2" type="ORF">g.38299</name>
</gene>
<feature type="region of interest" description="Disordered" evidence="1">
    <location>
        <begin position="1"/>
        <end position="21"/>
    </location>
</feature>
<feature type="non-terminal residue" evidence="2">
    <location>
        <position position="1"/>
    </location>
</feature>
<dbReference type="AlphaFoldDB" id="A0A1B6F0F7"/>
<feature type="compositionally biased region" description="Low complexity" evidence="1">
    <location>
        <begin position="1"/>
        <end position="10"/>
    </location>
</feature>